<evidence type="ECO:0000259" key="2">
    <source>
        <dbReference type="PROSITE" id="PS50213"/>
    </source>
</evidence>
<evidence type="ECO:0000313" key="4">
    <source>
        <dbReference type="Proteomes" id="UP000050465"/>
    </source>
</evidence>
<protein>
    <submittedName>
        <fullName evidence="3">Putative surface protein</fullName>
    </submittedName>
</protein>
<dbReference type="PATRIC" id="fig|1666911.3.peg.5290"/>
<dbReference type="Pfam" id="PF02469">
    <property type="entry name" value="Fasciclin"/>
    <property type="match status" value="1"/>
</dbReference>
<organism evidence="3 4">
    <name type="scientific">Phormidesmis priestleyi Ana</name>
    <dbReference type="NCBI Taxonomy" id="1666911"/>
    <lineage>
        <taxon>Bacteria</taxon>
        <taxon>Bacillati</taxon>
        <taxon>Cyanobacteriota</taxon>
        <taxon>Cyanophyceae</taxon>
        <taxon>Leptolyngbyales</taxon>
        <taxon>Leptolyngbyaceae</taxon>
        <taxon>Phormidesmis</taxon>
    </lineage>
</organism>
<dbReference type="PANTHER" id="PTHR10900">
    <property type="entry name" value="PERIOSTIN-RELATED"/>
    <property type="match status" value="1"/>
</dbReference>
<dbReference type="SMART" id="SM00554">
    <property type="entry name" value="FAS1"/>
    <property type="match status" value="1"/>
</dbReference>
<dbReference type="InterPro" id="IPR050904">
    <property type="entry name" value="Adhesion/Biosynth-related"/>
</dbReference>
<dbReference type="AlphaFoldDB" id="A0A0P8BNV4"/>
<dbReference type="InterPro" id="IPR036378">
    <property type="entry name" value="FAS1_dom_sf"/>
</dbReference>
<dbReference type="PANTHER" id="PTHR10900:SF77">
    <property type="entry name" value="FI19380P1"/>
    <property type="match status" value="1"/>
</dbReference>
<proteinExistence type="predicted"/>
<dbReference type="FunFam" id="2.30.180.10:FF:000032">
    <property type="entry name" value="Fasciclin domain-containing protein, putative"/>
    <property type="match status" value="1"/>
</dbReference>
<evidence type="ECO:0000313" key="3">
    <source>
        <dbReference type="EMBL" id="KPQ35542.1"/>
    </source>
</evidence>
<dbReference type="InterPro" id="IPR000782">
    <property type="entry name" value="FAS1_domain"/>
</dbReference>
<dbReference type="Proteomes" id="UP000050465">
    <property type="component" value="Unassembled WGS sequence"/>
</dbReference>
<dbReference type="Gene3D" id="2.30.180.10">
    <property type="entry name" value="FAS1 domain"/>
    <property type="match status" value="1"/>
</dbReference>
<reference evidence="3 4" key="1">
    <citation type="submission" date="2015-09" db="EMBL/GenBank/DDBJ databases">
        <title>Identification and resolution of microdiversity through metagenomic sequencing of parallel consortia.</title>
        <authorList>
            <person name="Nelson W.C."/>
            <person name="Romine M.F."/>
            <person name="Lindemann S.R."/>
        </authorList>
    </citation>
    <scope>NUCLEOTIDE SEQUENCE [LARGE SCALE GENOMIC DNA]</scope>
    <source>
        <strain evidence="3">Ana</strain>
    </source>
</reference>
<accession>A0A0P8BNV4</accession>
<dbReference type="PROSITE" id="PS50213">
    <property type="entry name" value="FAS1"/>
    <property type="match status" value="1"/>
</dbReference>
<feature type="domain" description="FAS1" evidence="2">
    <location>
        <begin position="90"/>
        <end position="220"/>
    </location>
</feature>
<feature type="region of interest" description="Disordered" evidence="1">
    <location>
        <begin position="280"/>
        <end position="309"/>
    </location>
</feature>
<feature type="compositionally biased region" description="Low complexity" evidence="1">
    <location>
        <begin position="280"/>
        <end position="302"/>
    </location>
</feature>
<dbReference type="EMBL" id="LJZR01000011">
    <property type="protein sequence ID" value="KPQ35542.1"/>
    <property type="molecule type" value="Genomic_DNA"/>
</dbReference>
<comment type="caution">
    <text evidence="3">The sequence shown here is derived from an EMBL/GenBank/DDBJ whole genome shotgun (WGS) entry which is preliminary data.</text>
</comment>
<sequence length="309" mass="32131">MCCTLSDVVKETWFSPNSNSLQDKTMAFTHNSSAFFSTIAIRQRSGFVIAASILSAGLMLTAPAHASVLVDPAIRRSGSEAQSVPDTEADASIAEIATSTEGFSTLSAAIQAANLGGILASEGPYTVFAPTDAAFMALPPGALETLLLPENRDLLIKVLYNHVGYGDFTSERLSAGSFSTFDGTVDVAVTPMGVRVEEANVVQADIAATNGVIHAVDQVLLPVGFVSQLEARINNGADVDTTSSMSAGNDQATEAQNTRITTLQETAIDRSIAPEPVAPAEAAVPVAPAEATVPQPEPAATQEPVRGLW</sequence>
<dbReference type="STRING" id="1666911.HLUCCA11_09840"/>
<gene>
    <name evidence="3" type="ORF">HLUCCA11_09840</name>
</gene>
<name>A0A0P8BNV4_9CYAN</name>
<evidence type="ECO:0000256" key="1">
    <source>
        <dbReference type="SAM" id="MobiDB-lite"/>
    </source>
</evidence>
<dbReference type="SUPFAM" id="SSF82153">
    <property type="entry name" value="FAS1 domain"/>
    <property type="match status" value="1"/>
</dbReference>